<dbReference type="PROSITE" id="PS50088">
    <property type="entry name" value="ANK_REPEAT"/>
    <property type="match status" value="2"/>
</dbReference>
<organism evidence="4 5">
    <name type="scientific">Penicillium brevicompactum</name>
    <dbReference type="NCBI Taxonomy" id="5074"/>
    <lineage>
        <taxon>Eukaryota</taxon>
        <taxon>Fungi</taxon>
        <taxon>Dikarya</taxon>
        <taxon>Ascomycota</taxon>
        <taxon>Pezizomycotina</taxon>
        <taxon>Eurotiomycetes</taxon>
        <taxon>Eurotiomycetidae</taxon>
        <taxon>Eurotiales</taxon>
        <taxon>Aspergillaceae</taxon>
        <taxon>Penicillium</taxon>
    </lineage>
</organism>
<dbReference type="InterPro" id="IPR002110">
    <property type="entry name" value="Ankyrin_rpt"/>
</dbReference>
<dbReference type="GO" id="GO:0003824">
    <property type="term" value="F:catalytic activity"/>
    <property type="evidence" value="ECO:0007669"/>
    <property type="project" value="InterPro"/>
</dbReference>
<dbReference type="Gene3D" id="1.25.40.20">
    <property type="entry name" value="Ankyrin repeat-containing domain"/>
    <property type="match status" value="1"/>
</dbReference>
<dbReference type="InterPro" id="IPR036770">
    <property type="entry name" value="Ankyrin_rpt-contain_sf"/>
</dbReference>
<dbReference type="AlphaFoldDB" id="A0A9W9U7E2"/>
<dbReference type="PROSITE" id="PS50297">
    <property type="entry name" value="ANK_REP_REGION"/>
    <property type="match status" value="2"/>
</dbReference>
<protein>
    <submittedName>
        <fullName evidence="4">Pfs NACHT and Ankyrin domain protein</fullName>
    </submittedName>
</protein>
<dbReference type="Gene3D" id="3.40.50.300">
    <property type="entry name" value="P-loop containing nucleotide triphosphate hydrolases"/>
    <property type="match status" value="1"/>
</dbReference>
<dbReference type="EMBL" id="JAPZBQ010000006">
    <property type="protein sequence ID" value="KAJ5322548.1"/>
    <property type="molecule type" value="Genomic_DNA"/>
</dbReference>
<dbReference type="Proteomes" id="UP001147695">
    <property type="component" value="Unassembled WGS sequence"/>
</dbReference>
<dbReference type="PROSITE" id="PS50837">
    <property type="entry name" value="NACHT"/>
    <property type="match status" value="1"/>
</dbReference>
<keyword evidence="1" id="KW-0677">Repeat</keyword>
<dbReference type="Pfam" id="PF12796">
    <property type="entry name" value="Ank_2"/>
    <property type="match status" value="1"/>
</dbReference>
<dbReference type="InterPro" id="IPR035994">
    <property type="entry name" value="Nucleoside_phosphorylase_sf"/>
</dbReference>
<dbReference type="PANTHER" id="PTHR46082:SF11">
    <property type="entry name" value="AAA+ ATPASE DOMAIN-CONTAINING PROTEIN-RELATED"/>
    <property type="match status" value="1"/>
</dbReference>
<dbReference type="SUPFAM" id="SSF48403">
    <property type="entry name" value="Ankyrin repeat"/>
    <property type="match status" value="1"/>
</dbReference>
<feature type="repeat" description="ANK" evidence="2">
    <location>
        <begin position="917"/>
        <end position="949"/>
    </location>
</feature>
<accession>A0A9W9U7E2</accession>
<sequence>MTSPITLGSPDLYGIAWIAALSIERAAAEAMLDEKHAAPTGFARHQTDANVYTWGRMGEHNIVIASLASGIYGTTSATTTALTLLSSLPSIRIGLLVGIGAGAARPDKGYDIRLGDIAVGHPRGSSGGVCQYDSIKAESGDYRKLNGFLGLPPPVLLNALGSIQAHHEQEDSEIPRFLQEMLERKPKMGKRSKQNPGYSYQGVENDRLFKALCDHTPGPVYQGCELVDVIQRDTRDNTNPEIHYGTIVSGNTLIKDSTVRDRIIAEVGEHCVCFEMEAAGLMNPFPCLVIRGICDYADSHKNDRWQRYAAATAAAYAKELLLFVPVSEVQETRMAKEVLESVQESIQIVQQTTTATQATANFIKFDIRSDNIRRWLSPPDQSTNFNHAKKLRHEGTGAWLLKDRVFKTWHSGSRRHLWLKGLAGCGKTVLSTTVLDHLAKVDNGPILSFFFDFGDTAKQTFDGMLRSLVFQLYQGGFDSFNHLDLLFECHQRGSNQAATKTLEDMFSKMLMTSKLVFIVLDALDESTTRVELLQWINDMISSPGLAHVKLLYTSRPEAEFLDHIPPSIGKESCLLLNEMAVNIDIQSWVAAQLAQRREFARKSLSQDLLKEIRETIGNKAAGMFRWAFCQLNSLARCHSQEAMEKALETLPRDLNETYERMLARIPTELASDAVRLLQFLVHIERPLKVDEAKEVIATHTENQLRGFDTKRRPFSDIDVLDYCPSLVTLVDIQYGGKELHLAHFSVKEYLLDQPPFEITTASISMTGMCLTYLHEVACASVIWDADQEIERHFPMAMHAVQCWVGYASFAQASKDAIQLMVRFLEEERAFQLWGRMFYEPNWGPGKGRAAYMGSRLYHVAWFGLVLLAQELIRRGADINIKGGEYGNALQVACTTGHLEFVKLLITEGADVNAQGGYYDNALQAACIKGHREIVELLLTEGADINVQVGSYDNTLQAARENGHSEIVEILQSRRAITMPSKRPGSPIPTNAVKKLRLQRL</sequence>
<reference evidence="4" key="2">
    <citation type="journal article" date="2023" name="IMA Fungus">
        <title>Comparative genomic study of the Penicillium genus elucidates a diverse pangenome and 15 lateral gene transfer events.</title>
        <authorList>
            <person name="Petersen C."/>
            <person name="Sorensen T."/>
            <person name="Nielsen M.R."/>
            <person name="Sondergaard T.E."/>
            <person name="Sorensen J.L."/>
            <person name="Fitzpatrick D.A."/>
            <person name="Frisvad J.C."/>
            <person name="Nielsen K.L."/>
        </authorList>
    </citation>
    <scope>NUCLEOTIDE SEQUENCE</scope>
    <source>
        <strain evidence="4">IBT 35673</strain>
    </source>
</reference>
<dbReference type="GO" id="GO:0009116">
    <property type="term" value="P:nucleoside metabolic process"/>
    <property type="evidence" value="ECO:0007669"/>
    <property type="project" value="InterPro"/>
</dbReference>
<gene>
    <name evidence="4" type="ORF">N7452_010837</name>
</gene>
<evidence type="ECO:0000259" key="3">
    <source>
        <dbReference type="PROSITE" id="PS50837"/>
    </source>
</evidence>
<dbReference type="InterPro" id="IPR053137">
    <property type="entry name" value="NLR-like"/>
</dbReference>
<comment type="caution">
    <text evidence="4">The sequence shown here is derived from an EMBL/GenBank/DDBJ whole genome shotgun (WGS) entry which is preliminary data.</text>
</comment>
<dbReference type="InterPro" id="IPR027417">
    <property type="entry name" value="P-loop_NTPase"/>
</dbReference>
<dbReference type="Pfam" id="PF24883">
    <property type="entry name" value="NPHP3_N"/>
    <property type="match status" value="1"/>
</dbReference>
<dbReference type="InterPro" id="IPR007111">
    <property type="entry name" value="NACHT_NTPase"/>
</dbReference>
<reference evidence="4" key="1">
    <citation type="submission" date="2022-12" db="EMBL/GenBank/DDBJ databases">
        <authorList>
            <person name="Petersen C."/>
        </authorList>
    </citation>
    <scope>NUCLEOTIDE SEQUENCE</scope>
    <source>
        <strain evidence="4">IBT 35673</strain>
    </source>
</reference>
<dbReference type="SUPFAM" id="SSF52540">
    <property type="entry name" value="P-loop containing nucleoside triphosphate hydrolases"/>
    <property type="match status" value="1"/>
</dbReference>
<dbReference type="Gene3D" id="3.40.50.1580">
    <property type="entry name" value="Nucleoside phosphorylase domain"/>
    <property type="match status" value="1"/>
</dbReference>
<feature type="domain" description="NACHT" evidence="3">
    <location>
        <begin position="415"/>
        <end position="558"/>
    </location>
</feature>
<feature type="repeat" description="ANK" evidence="2">
    <location>
        <begin position="884"/>
        <end position="916"/>
    </location>
</feature>
<dbReference type="SMART" id="SM00248">
    <property type="entry name" value="ANK"/>
    <property type="match status" value="4"/>
</dbReference>
<evidence type="ECO:0000313" key="5">
    <source>
        <dbReference type="Proteomes" id="UP001147695"/>
    </source>
</evidence>
<evidence type="ECO:0000313" key="4">
    <source>
        <dbReference type="EMBL" id="KAJ5322548.1"/>
    </source>
</evidence>
<evidence type="ECO:0000256" key="2">
    <source>
        <dbReference type="PROSITE-ProRule" id="PRU00023"/>
    </source>
</evidence>
<name>A0A9W9U7E2_PENBR</name>
<dbReference type="PANTHER" id="PTHR46082">
    <property type="entry name" value="ATP/GTP-BINDING PROTEIN-RELATED"/>
    <property type="match status" value="1"/>
</dbReference>
<dbReference type="InterPro" id="IPR056884">
    <property type="entry name" value="NPHP3-like_N"/>
</dbReference>
<dbReference type="SUPFAM" id="SSF53167">
    <property type="entry name" value="Purine and uridine phosphorylases"/>
    <property type="match status" value="1"/>
</dbReference>
<proteinExistence type="predicted"/>
<keyword evidence="2" id="KW-0040">ANK repeat</keyword>
<evidence type="ECO:0000256" key="1">
    <source>
        <dbReference type="ARBA" id="ARBA00022737"/>
    </source>
</evidence>